<comment type="caution">
    <text evidence="1">The sequence shown here is derived from an EMBL/GenBank/DDBJ whole genome shotgun (WGS) entry which is preliminary data.</text>
</comment>
<dbReference type="PROSITE" id="PS51257">
    <property type="entry name" value="PROKAR_LIPOPROTEIN"/>
    <property type="match status" value="1"/>
</dbReference>
<evidence type="ECO:0000313" key="2">
    <source>
        <dbReference type="Proteomes" id="UP001208649"/>
    </source>
</evidence>
<gene>
    <name evidence="1" type="ORF">NZ698_08015</name>
</gene>
<dbReference type="Proteomes" id="UP001208649">
    <property type="component" value="Unassembled WGS sequence"/>
</dbReference>
<protein>
    <recommendedName>
        <fullName evidence="3">DUF4369 domain-containing protein</fullName>
    </recommendedName>
</protein>
<proteinExistence type="predicted"/>
<evidence type="ECO:0008006" key="3">
    <source>
        <dbReference type="Google" id="ProtNLM"/>
    </source>
</evidence>
<name>A0ABT2W4J8_9FLAO</name>
<dbReference type="RefSeq" id="WP_263002554.1">
    <property type="nucleotide sequence ID" value="NZ_JAOTEM010000001.1"/>
</dbReference>
<keyword evidence="2" id="KW-1185">Reference proteome</keyword>
<sequence>MKFNFICLIFILITSCKEEKKAVLLADREAPIGWIYLEMFNDKTFNFISKGGLRGDDVYSGNFNLKNDTMYFKYKDSIPQAGSKAVIKDGFVSYLNGKYPESVEIKLNNIKK</sequence>
<accession>A0ABT2W4J8</accession>
<evidence type="ECO:0000313" key="1">
    <source>
        <dbReference type="EMBL" id="MCU7617140.1"/>
    </source>
</evidence>
<dbReference type="EMBL" id="JAOTEM010000001">
    <property type="protein sequence ID" value="MCU7617140.1"/>
    <property type="molecule type" value="Genomic_DNA"/>
</dbReference>
<organism evidence="1 2">
    <name type="scientific">Chryseobacterium edaphi</name>
    <dbReference type="NCBI Taxonomy" id="2976532"/>
    <lineage>
        <taxon>Bacteria</taxon>
        <taxon>Pseudomonadati</taxon>
        <taxon>Bacteroidota</taxon>
        <taxon>Flavobacteriia</taxon>
        <taxon>Flavobacteriales</taxon>
        <taxon>Weeksellaceae</taxon>
        <taxon>Chryseobacterium group</taxon>
        <taxon>Chryseobacterium</taxon>
    </lineage>
</organism>
<reference evidence="2" key="1">
    <citation type="submission" date="2023-07" db="EMBL/GenBank/DDBJ databases">
        <title>Chryseobacterium sp. strain PBS4-4 Genome sequencing and assembly.</title>
        <authorList>
            <person name="Jung Y."/>
        </authorList>
    </citation>
    <scope>NUCLEOTIDE SEQUENCE [LARGE SCALE GENOMIC DNA]</scope>
    <source>
        <strain evidence="2">PBS4-4</strain>
    </source>
</reference>